<dbReference type="RefSeq" id="WP_146739513.1">
    <property type="nucleotide sequence ID" value="NZ_QLSZ01000001.1"/>
</dbReference>
<feature type="chain" id="PRO_5016450255" description="SnoaL-like protein" evidence="1">
    <location>
        <begin position="20"/>
        <end position="190"/>
    </location>
</feature>
<proteinExistence type="predicted"/>
<evidence type="ECO:0000313" key="2">
    <source>
        <dbReference type="EMBL" id="RAR75382.1"/>
    </source>
</evidence>
<comment type="caution">
    <text evidence="2">The sequence shown here is derived from an EMBL/GenBank/DDBJ whole genome shotgun (WGS) entry which is preliminary data.</text>
</comment>
<organism evidence="2 3">
    <name type="scientific">Flavobacterium aciduliphilum</name>
    <dbReference type="NCBI Taxonomy" id="1101402"/>
    <lineage>
        <taxon>Bacteria</taxon>
        <taxon>Pseudomonadati</taxon>
        <taxon>Bacteroidota</taxon>
        <taxon>Flavobacteriia</taxon>
        <taxon>Flavobacteriales</taxon>
        <taxon>Flavobacteriaceae</taxon>
        <taxon>Flavobacterium</taxon>
    </lineage>
</organism>
<feature type="signal peptide" evidence="1">
    <location>
        <begin position="1"/>
        <end position="19"/>
    </location>
</feature>
<evidence type="ECO:0000313" key="3">
    <source>
        <dbReference type="Proteomes" id="UP000248840"/>
    </source>
</evidence>
<sequence length="190" mass="21751">MIKNVFLILVLLCGFFTEAQSTMQESVSEKKVQKDFTVTSLSQRFTTKVLNAYQDNSKTKVADAFAYFQMLTDATLDADGKKEVINTIYLMFQNPRVMVIDFTSETLDKIPLSQFVQKLLISEPLLFTVSDEVRYDGVDYQSWMTNYTVTRTKSGVTSTTNVRQTIYFYENSKDFGSERKVVFTTLLGSM</sequence>
<reference evidence="2 3" key="1">
    <citation type="submission" date="2018-06" db="EMBL/GenBank/DDBJ databases">
        <title>Genomic Encyclopedia of Archaeal and Bacterial Type Strains, Phase II (KMG-II): from individual species to whole genera.</title>
        <authorList>
            <person name="Goeker M."/>
        </authorList>
    </citation>
    <scope>NUCLEOTIDE SEQUENCE [LARGE SCALE GENOMIC DNA]</scope>
    <source>
        <strain evidence="2 3">DSM 25663</strain>
    </source>
</reference>
<evidence type="ECO:0008006" key="4">
    <source>
        <dbReference type="Google" id="ProtNLM"/>
    </source>
</evidence>
<name>A0A328YT78_9FLAO</name>
<dbReference type="Proteomes" id="UP000248840">
    <property type="component" value="Unassembled WGS sequence"/>
</dbReference>
<dbReference type="OrthoDB" id="1356195at2"/>
<protein>
    <recommendedName>
        <fullName evidence="4">SnoaL-like protein</fullName>
    </recommendedName>
</protein>
<keyword evidence="3" id="KW-1185">Reference proteome</keyword>
<accession>A0A328YT78</accession>
<evidence type="ECO:0000256" key="1">
    <source>
        <dbReference type="SAM" id="SignalP"/>
    </source>
</evidence>
<dbReference type="AlphaFoldDB" id="A0A328YT78"/>
<gene>
    <name evidence="2" type="ORF">CLV55_10177</name>
</gene>
<dbReference type="EMBL" id="QLSZ01000001">
    <property type="protein sequence ID" value="RAR75382.1"/>
    <property type="molecule type" value="Genomic_DNA"/>
</dbReference>
<keyword evidence="1" id="KW-0732">Signal</keyword>